<dbReference type="PROSITE" id="PS50082">
    <property type="entry name" value="WD_REPEATS_2"/>
    <property type="match status" value="1"/>
</dbReference>
<dbReference type="AlphaFoldDB" id="A0A8J3YGY4"/>
<dbReference type="Gene3D" id="2.130.10.10">
    <property type="entry name" value="YVTN repeat-like/Quinoprotein amine dehydrogenase"/>
    <property type="match status" value="3"/>
</dbReference>
<feature type="repeat" description="WD" evidence="3">
    <location>
        <begin position="400"/>
        <end position="444"/>
    </location>
</feature>
<dbReference type="SUPFAM" id="SSF69304">
    <property type="entry name" value="Tricorn protease N-terminal domain"/>
    <property type="match status" value="1"/>
</dbReference>
<evidence type="ECO:0000313" key="4">
    <source>
        <dbReference type="EMBL" id="GIJ45074.1"/>
    </source>
</evidence>
<dbReference type="InterPro" id="IPR001680">
    <property type="entry name" value="WD40_rpt"/>
</dbReference>
<dbReference type="PANTHER" id="PTHR19848">
    <property type="entry name" value="WD40 REPEAT PROTEIN"/>
    <property type="match status" value="1"/>
</dbReference>
<accession>A0A8J3YGY4</accession>
<evidence type="ECO:0000256" key="1">
    <source>
        <dbReference type="ARBA" id="ARBA00022574"/>
    </source>
</evidence>
<dbReference type="Proteomes" id="UP000619260">
    <property type="component" value="Unassembled WGS sequence"/>
</dbReference>
<dbReference type="Pfam" id="PF00400">
    <property type="entry name" value="WD40"/>
    <property type="match status" value="1"/>
</dbReference>
<sequence>MGAPGSGRSALLEHECGPGVVRLRDLTFEEVAAAAREGGARLTLDSLDETADARRVVSTVVHPAVRAGRRVIVATDRDGADLFGRHTLRIDLADPRYGSVAELTRFTRMIMKRAGHPTESAARVATLAEGNYLVAALYARIGGEPATPALDAAITVWSDALAEPTRRALTALAYARVPGFTVAQWHAVARALGTELAPKDLRAIARAEAPLLVTRHADRYLLAPEALANALRRGPADEAAVATALLRTSYRTDVYTGRNLPVHAAAGGMLDDVYAHDPALLQVDLGRLDGQSGRLARRAARERARLVRLTPGAATAGPAERAAMFAVTAAVEGLHPSWVPDAAPAYRVLRYAVGARRRTAPISASDWVTAVCGIRVGRRHFTVYGCQDGRILIPGAERVLHGHERAVRDLFAVPRDNGRALLASRGADATLRLWEPDTGEQRTVVPLELRAPMCVAAVAGRLLVADGHEGGLRIRDADTGDVMRLLDSGFVTAMCTVPDGRRTLVATATRGVGLTLLDPATARVRRLPVPDLDDLGEVTHLLAVPTPGGTVLAVANRDSGLVLVDLATGRTRSCPTGGHDRWGLAALRVGGRHLLVYGGLHDPTVWLVDPPTGRQVWAVLGDRNDGPRRTVPTAAGDLLAQVSAGGTVSLWSPSDLGNPPDCPMWTVGSAHALDGSPFVTGGDALRVWTCRTERRTVRPATEAGPADDRPVGVPMVHDGRPVLVDTAAGVRWTFGERGDAPTTAVCAAWDERGSALIAAGADGRITRWDPATGQRVRPKGWLPSRRWQGPDAPVTAMCALRLGSGRAAVTTVAGSEARVWDLRTGRTLRSWSERTAVTALCAMPVGSEAVAVAQADGTLTVRSAADARELHRVRTAHGTVRAMCLANHAGAQVLATTGDDGTVVLWSPILAGPLLTVPVRRAGRALAATADGLVVITAGGVLELGLP</sequence>
<organism evidence="4 5">
    <name type="scientific">Virgisporangium aliadipatigenens</name>
    <dbReference type="NCBI Taxonomy" id="741659"/>
    <lineage>
        <taxon>Bacteria</taxon>
        <taxon>Bacillati</taxon>
        <taxon>Actinomycetota</taxon>
        <taxon>Actinomycetes</taxon>
        <taxon>Micromonosporales</taxon>
        <taxon>Micromonosporaceae</taxon>
        <taxon>Virgisporangium</taxon>
    </lineage>
</organism>
<dbReference type="InterPro" id="IPR015943">
    <property type="entry name" value="WD40/YVTN_repeat-like_dom_sf"/>
</dbReference>
<dbReference type="SUPFAM" id="SSF50998">
    <property type="entry name" value="Quinoprotein alcohol dehydrogenase-like"/>
    <property type="match status" value="1"/>
</dbReference>
<evidence type="ECO:0000313" key="5">
    <source>
        <dbReference type="Proteomes" id="UP000619260"/>
    </source>
</evidence>
<evidence type="ECO:0000256" key="2">
    <source>
        <dbReference type="ARBA" id="ARBA00022737"/>
    </source>
</evidence>
<dbReference type="InterPro" id="IPR011047">
    <property type="entry name" value="Quinoprotein_ADH-like_sf"/>
</dbReference>
<protein>
    <recommendedName>
        <fullName evidence="6">WD40 repeat domain-containing protein</fullName>
    </recommendedName>
</protein>
<dbReference type="PANTHER" id="PTHR19848:SF8">
    <property type="entry name" value="F-BOX AND WD REPEAT DOMAIN CONTAINING 7"/>
    <property type="match status" value="1"/>
</dbReference>
<evidence type="ECO:0000256" key="3">
    <source>
        <dbReference type="PROSITE-ProRule" id="PRU00221"/>
    </source>
</evidence>
<gene>
    <name evidence="4" type="ORF">Val02_19600</name>
</gene>
<dbReference type="SMART" id="SM00320">
    <property type="entry name" value="WD40"/>
    <property type="match status" value="5"/>
</dbReference>
<name>A0A8J3YGY4_9ACTN</name>
<comment type="caution">
    <text evidence="4">The sequence shown here is derived from an EMBL/GenBank/DDBJ whole genome shotgun (WGS) entry which is preliminary data.</text>
</comment>
<proteinExistence type="predicted"/>
<evidence type="ECO:0008006" key="6">
    <source>
        <dbReference type="Google" id="ProtNLM"/>
    </source>
</evidence>
<keyword evidence="2" id="KW-0677">Repeat</keyword>
<keyword evidence="1 3" id="KW-0853">WD repeat</keyword>
<dbReference type="EMBL" id="BOPF01000006">
    <property type="protein sequence ID" value="GIJ45074.1"/>
    <property type="molecule type" value="Genomic_DNA"/>
</dbReference>
<reference evidence="4" key="1">
    <citation type="submission" date="2021-01" db="EMBL/GenBank/DDBJ databases">
        <title>Whole genome shotgun sequence of Virgisporangium aliadipatigenens NBRC 105644.</title>
        <authorList>
            <person name="Komaki H."/>
            <person name="Tamura T."/>
        </authorList>
    </citation>
    <scope>NUCLEOTIDE SEQUENCE</scope>
    <source>
        <strain evidence="4">NBRC 105644</strain>
    </source>
</reference>
<keyword evidence="5" id="KW-1185">Reference proteome</keyword>